<dbReference type="NCBIfam" id="TIGR02601">
    <property type="entry name" value="autotrns_rpt"/>
    <property type="match status" value="2"/>
</dbReference>
<accession>A0ABT3GC82</accession>
<dbReference type="EMBL" id="JAPDDR010000019">
    <property type="protein sequence ID" value="MCW1916820.1"/>
    <property type="molecule type" value="Genomic_DNA"/>
</dbReference>
<reference evidence="3" key="1">
    <citation type="submission" date="2022-10" db="EMBL/GenBank/DDBJ databases">
        <title>Luteolibacter sp. GHJ8, whole genome shotgun sequencing project.</title>
        <authorList>
            <person name="Zhao G."/>
            <person name="Shen L."/>
        </authorList>
    </citation>
    <scope>NUCLEOTIDE SEQUENCE</scope>
    <source>
        <strain evidence="3">GHJ8</strain>
    </source>
</reference>
<sequence length="1026" mass="101339">MKPERNCLAVTLPRWSGIFAALLSSAAYSAVWDGAAPANFNDAPSWDTNVVPVAAETATLSNGGTIQVPAGVTAPATGALGAFTVSNGTLSVSGGTLTMGANISLGATGTLDVGSGTVTGSTIGASGIASNGGLATSAAGGAWSISGGIVNLNGISGSHGGNHGISGGSVSTLDFRNSGGTTITLSGGTLVPGKVTAGSSGTGTIVVSGTGIVNQNIAGQAASGSNNELWIGNNASTGTITLKDSGQWNYTFYNANSSVNFGRGAGNHVFNIQDSASFTTAAGTGALKAIDVGTTNAGSRCTVNLNGGTMTVLGFTKSTGTGVINANGTLLKAAGFSTNFFNGFSGTGGEANTSNSVNLLAGGLKFDTNGSDVTITNVLSGTGGLQKLGAGLLTLSGNSTYTGNTTVSEGQLTMNSASLADGSTLTVATDAVVNLAHGIEDIVGSLVVDGVTYSSGTVGSFESTATVQLPQFLGLGKIRIGPPPLGRNLVWTGATSEFWTTLFADENFTVAGTPTAYQANDHVLFDDSSAVNTVLLSGNVQAGVITFNGAANYTIDGTSSGISGEASIVKNSTGSLTLGGTSSNFTGTIAVNAGLLVKADNNSFGLTSGITIANGAQVNINGKGSSSIHSYTIGGTGPSGSGAIINTGGDIFSSGGVKNLTLTANSTIGSDGGRFDVGGGGGTITGNGHTLTKVGNSAMAFRGNASGTPIHYIIAGGAAWTENSALGFGGATGTVTVKNGARVGNVGDFSIATPVIVESGGRIYSNGGTGTWTGAISLQGESIIDGAVGAVIINGALTGTANLTKTGPANVTFGNIGYTGNTTVDMGRLILGAATLPDSGDVVVDSDATLELTHGLQDSVHTLRLGGVPAAAGIWGSTTSGAANTSPLLIGSGTLLVLTTASSPFDDWAAALPEGQRTRESDPDGDGLSNLEEFLFGTDAAVNTGSLVQSSQSGATLVIRWNQRNSGASYQLQERAADLDTAWPASAITVSDAADQAAVPANYTRKEAIVPIDSARKFVRVNATEP</sequence>
<dbReference type="RefSeq" id="WP_264516431.1">
    <property type="nucleotide sequence ID" value="NZ_JAPDDR010000019.1"/>
</dbReference>
<protein>
    <submittedName>
        <fullName evidence="3">Autotransporter-associated beta strand repeat-containing protein</fullName>
    </submittedName>
</protein>
<dbReference type="Proteomes" id="UP001165653">
    <property type="component" value="Unassembled WGS sequence"/>
</dbReference>
<keyword evidence="1 2" id="KW-0732">Signal</keyword>
<keyword evidence="4" id="KW-1185">Reference proteome</keyword>
<proteinExistence type="predicted"/>
<dbReference type="InterPro" id="IPR011050">
    <property type="entry name" value="Pectin_lyase_fold/virulence"/>
</dbReference>
<evidence type="ECO:0000256" key="2">
    <source>
        <dbReference type="SAM" id="SignalP"/>
    </source>
</evidence>
<gene>
    <name evidence="3" type="ORF">OJ996_24745</name>
</gene>
<organism evidence="3 4">
    <name type="scientific">Luteolibacter rhizosphaerae</name>
    <dbReference type="NCBI Taxonomy" id="2989719"/>
    <lineage>
        <taxon>Bacteria</taxon>
        <taxon>Pseudomonadati</taxon>
        <taxon>Verrucomicrobiota</taxon>
        <taxon>Verrucomicrobiia</taxon>
        <taxon>Verrucomicrobiales</taxon>
        <taxon>Verrucomicrobiaceae</taxon>
        <taxon>Luteolibacter</taxon>
    </lineage>
</organism>
<dbReference type="InterPro" id="IPR013425">
    <property type="entry name" value="Autotrns_rpt"/>
</dbReference>
<feature type="chain" id="PRO_5046311490" evidence="2">
    <location>
        <begin position="30"/>
        <end position="1026"/>
    </location>
</feature>
<comment type="caution">
    <text evidence="3">The sequence shown here is derived from an EMBL/GenBank/DDBJ whole genome shotgun (WGS) entry which is preliminary data.</text>
</comment>
<evidence type="ECO:0000313" key="3">
    <source>
        <dbReference type="EMBL" id="MCW1916820.1"/>
    </source>
</evidence>
<dbReference type="SUPFAM" id="SSF51126">
    <property type="entry name" value="Pectin lyase-like"/>
    <property type="match status" value="1"/>
</dbReference>
<evidence type="ECO:0000256" key="1">
    <source>
        <dbReference type="ARBA" id="ARBA00022729"/>
    </source>
</evidence>
<dbReference type="Pfam" id="PF12951">
    <property type="entry name" value="PATR"/>
    <property type="match status" value="3"/>
</dbReference>
<evidence type="ECO:0000313" key="4">
    <source>
        <dbReference type="Proteomes" id="UP001165653"/>
    </source>
</evidence>
<name>A0ABT3GC82_9BACT</name>
<feature type="signal peptide" evidence="2">
    <location>
        <begin position="1"/>
        <end position="29"/>
    </location>
</feature>